<protein>
    <recommendedName>
        <fullName evidence="4">Late endosomal/lysosomal adaptor and MAPK and MTOR activator 4</fullName>
    </recommendedName>
</protein>
<gene>
    <name evidence="5" type="ORF">RN001_012992</name>
</gene>
<name>A0AAN7SC61_9COLE</name>
<reference evidence="6" key="1">
    <citation type="submission" date="2023-01" db="EMBL/GenBank/DDBJ databases">
        <title>Key to firefly adult light organ development and bioluminescence: homeobox transcription factors regulate luciferase expression and transportation to peroxisome.</title>
        <authorList>
            <person name="Fu X."/>
        </authorList>
    </citation>
    <scope>NUCLEOTIDE SEQUENCE [LARGE SCALE GENOMIC DNA]</scope>
</reference>
<dbReference type="InterPro" id="IPR034601">
    <property type="entry name" value="LAMTOR4"/>
</dbReference>
<keyword evidence="3" id="KW-0458">Lysosome</keyword>
<comment type="subcellular location">
    <subcellularLocation>
        <location evidence="1">Lysosome</location>
    </subcellularLocation>
</comment>
<keyword evidence="6" id="KW-1185">Reference proteome</keyword>
<comment type="similarity">
    <text evidence="2">Belongs to the LAMTOR4 family.</text>
</comment>
<dbReference type="GO" id="GO:0071230">
    <property type="term" value="P:cellular response to amino acid stimulus"/>
    <property type="evidence" value="ECO:0007669"/>
    <property type="project" value="InterPro"/>
</dbReference>
<evidence type="ECO:0000256" key="4">
    <source>
        <dbReference type="ARBA" id="ARBA00032690"/>
    </source>
</evidence>
<evidence type="ECO:0000256" key="1">
    <source>
        <dbReference type="ARBA" id="ARBA00004371"/>
    </source>
</evidence>
<evidence type="ECO:0000256" key="3">
    <source>
        <dbReference type="ARBA" id="ARBA00023228"/>
    </source>
</evidence>
<dbReference type="GO" id="GO:0071986">
    <property type="term" value="C:Ragulator complex"/>
    <property type="evidence" value="ECO:0007669"/>
    <property type="project" value="InterPro"/>
</dbReference>
<dbReference type="PANTHER" id="PTHR33967">
    <property type="entry name" value="RAGULATOR COMPLEX PROTEIN LAMTOR4"/>
    <property type="match status" value="1"/>
</dbReference>
<dbReference type="GO" id="GO:0005764">
    <property type="term" value="C:lysosome"/>
    <property type="evidence" value="ECO:0007669"/>
    <property type="project" value="UniProtKB-SubCell"/>
</dbReference>
<dbReference type="GO" id="GO:0005085">
    <property type="term" value="F:guanyl-nucleotide exchange factor activity"/>
    <property type="evidence" value="ECO:0007669"/>
    <property type="project" value="TreeGrafter"/>
</dbReference>
<accession>A0AAN7SC61</accession>
<evidence type="ECO:0000256" key="2">
    <source>
        <dbReference type="ARBA" id="ARBA00010627"/>
    </source>
</evidence>
<organism evidence="5 6">
    <name type="scientific">Aquatica leii</name>
    <dbReference type="NCBI Taxonomy" id="1421715"/>
    <lineage>
        <taxon>Eukaryota</taxon>
        <taxon>Metazoa</taxon>
        <taxon>Ecdysozoa</taxon>
        <taxon>Arthropoda</taxon>
        <taxon>Hexapoda</taxon>
        <taxon>Insecta</taxon>
        <taxon>Pterygota</taxon>
        <taxon>Neoptera</taxon>
        <taxon>Endopterygota</taxon>
        <taxon>Coleoptera</taxon>
        <taxon>Polyphaga</taxon>
        <taxon>Elateriformia</taxon>
        <taxon>Elateroidea</taxon>
        <taxon>Lampyridae</taxon>
        <taxon>Luciolinae</taxon>
        <taxon>Aquatica</taxon>
    </lineage>
</organism>
<proteinExistence type="inferred from homology"/>
<sequence length="114" mass="12440">MEDKARKRGLGLNPLSAIAQMDRIPGQVGYLLLNEEGAVISSAGELENDEKSADIIMGLIMLASQIDSEAYPNYEGFKKLSINYEGHSYVVCLSNRKIHIVKKLNSVDSVAVSV</sequence>
<dbReference type="GO" id="GO:0032008">
    <property type="term" value="P:positive regulation of TOR signaling"/>
    <property type="evidence" value="ECO:0007669"/>
    <property type="project" value="InterPro"/>
</dbReference>
<dbReference type="Proteomes" id="UP001353858">
    <property type="component" value="Unassembled WGS sequence"/>
</dbReference>
<dbReference type="PANTHER" id="PTHR33967:SF1">
    <property type="entry name" value="RAGULATOR COMPLEX PROTEIN LAMTOR4"/>
    <property type="match status" value="1"/>
</dbReference>
<dbReference type="SUPFAM" id="SSF103196">
    <property type="entry name" value="Roadblock/LC7 domain"/>
    <property type="match status" value="1"/>
</dbReference>
<comment type="caution">
    <text evidence="5">The sequence shown here is derived from an EMBL/GenBank/DDBJ whole genome shotgun (WGS) entry which is preliminary data.</text>
</comment>
<dbReference type="AlphaFoldDB" id="A0AAN7SC61"/>
<evidence type="ECO:0000313" key="6">
    <source>
        <dbReference type="Proteomes" id="UP001353858"/>
    </source>
</evidence>
<evidence type="ECO:0000313" key="5">
    <source>
        <dbReference type="EMBL" id="KAK4873632.1"/>
    </source>
</evidence>
<dbReference type="EMBL" id="JARPUR010000006">
    <property type="protein sequence ID" value="KAK4873632.1"/>
    <property type="molecule type" value="Genomic_DNA"/>
</dbReference>